<name>A0AAD9QVC0_ACRCE</name>
<comment type="caution">
    <text evidence="1">The sequence shown here is derived from an EMBL/GenBank/DDBJ whole genome shotgun (WGS) entry which is preliminary data.</text>
</comment>
<proteinExistence type="predicted"/>
<dbReference type="EMBL" id="JARQWQ010000012">
    <property type="protein sequence ID" value="KAK2568154.1"/>
    <property type="molecule type" value="Genomic_DNA"/>
</dbReference>
<reference evidence="1" key="1">
    <citation type="journal article" date="2023" name="G3 (Bethesda)">
        <title>Whole genome assembly and annotation of the endangered Caribbean coral Acropora cervicornis.</title>
        <authorList>
            <person name="Selwyn J.D."/>
            <person name="Vollmer S.V."/>
        </authorList>
    </citation>
    <scope>NUCLEOTIDE SEQUENCE</scope>
    <source>
        <strain evidence="1">K2</strain>
    </source>
</reference>
<protein>
    <submittedName>
        <fullName evidence="1">Uncharacterized protein</fullName>
    </submittedName>
</protein>
<organism evidence="1 2">
    <name type="scientific">Acropora cervicornis</name>
    <name type="common">Staghorn coral</name>
    <dbReference type="NCBI Taxonomy" id="6130"/>
    <lineage>
        <taxon>Eukaryota</taxon>
        <taxon>Metazoa</taxon>
        <taxon>Cnidaria</taxon>
        <taxon>Anthozoa</taxon>
        <taxon>Hexacorallia</taxon>
        <taxon>Scleractinia</taxon>
        <taxon>Astrocoeniina</taxon>
        <taxon>Acroporidae</taxon>
        <taxon>Acropora</taxon>
    </lineage>
</organism>
<accession>A0AAD9QVC0</accession>
<keyword evidence="2" id="KW-1185">Reference proteome</keyword>
<evidence type="ECO:0000313" key="1">
    <source>
        <dbReference type="EMBL" id="KAK2568154.1"/>
    </source>
</evidence>
<evidence type="ECO:0000313" key="2">
    <source>
        <dbReference type="Proteomes" id="UP001249851"/>
    </source>
</evidence>
<dbReference type="Proteomes" id="UP001249851">
    <property type="component" value="Unassembled WGS sequence"/>
</dbReference>
<reference evidence="1" key="2">
    <citation type="journal article" date="2023" name="Science">
        <title>Genomic signatures of disease resistance in endangered staghorn corals.</title>
        <authorList>
            <person name="Vollmer S.V."/>
            <person name="Selwyn J.D."/>
            <person name="Despard B.A."/>
            <person name="Roesel C.L."/>
        </authorList>
    </citation>
    <scope>NUCLEOTIDE SEQUENCE</scope>
    <source>
        <strain evidence="1">K2</strain>
    </source>
</reference>
<gene>
    <name evidence="1" type="ORF">P5673_007141</name>
</gene>
<dbReference type="AlphaFoldDB" id="A0AAD9QVC0"/>
<sequence>MHDLLVVQQPHICEFLPSLQLISASSFCEVNIFICPWAIGLQPTQTSSSRTTKHADFHSKAALSFASQAVNGCLLQESSRYIEQ</sequence>